<keyword evidence="1" id="KW-0812">Transmembrane</keyword>
<feature type="transmembrane region" description="Helical" evidence="1">
    <location>
        <begin position="225"/>
        <end position="249"/>
    </location>
</feature>
<organism evidence="3 4">
    <name type="scientific">Rhodococcus gannanensis</name>
    <dbReference type="NCBI Taxonomy" id="1960308"/>
    <lineage>
        <taxon>Bacteria</taxon>
        <taxon>Bacillati</taxon>
        <taxon>Actinomycetota</taxon>
        <taxon>Actinomycetes</taxon>
        <taxon>Mycobacteriales</taxon>
        <taxon>Nocardiaceae</taxon>
        <taxon>Rhodococcus</taxon>
    </lineage>
</organism>
<keyword evidence="4" id="KW-1185">Reference proteome</keyword>
<evidence type="ECO:0000259" key="2">
    <source>
        <dbReference type="PROSITE" id="PS51201"/>
    </source>
</evidence>
<accession>A0ABW4P7H2</accession>
<sequence length="457" mass="47690">METESFVVIGDTTVARRLCSSLAERDEPVRHLACPDEDELVAMLAEAPACGVAVLFDDDVVALRYALAVANIQPGVAMVVTVFDRTIGDQLARFLPHCTVTSPADLAAPSLAGPCLDWNLVAVTRSGSGIRGVRSVSGTVDEVPVQGRRRKGWRAAAHGLARVFGSHEVGVRILLTGLLGLATVLVADWTWLVIGAGHGAVESFGEAVRVVTTVGPAGEIDGDPVYAILASMAMLATIVFTAMFTAGVVDRLIGPRLTAVWGSRALPRSGHVVVVGLGQVGLRLCRELRELGVPVVGVERDPHARNLHAMRDDGIPAVVGDGTDRALLERVGVRRAIALAAVSSDDRDNIAVSLAAQAAAPQVRAVLRAGEKEIIAETGSLLPLGVIRDVTSLSATYVLAHLLGAEPVGVVAGRSHVHVLRSDGEYVELPIAARSGCRHVCAGGAVHGDAAHGTRRA</sequence>
<dbReference type="PROSITE" id="PS51201">
    <property type="entry name" value="RCK_N"/>
    <property type="match status" value="1"/>
</dbReference>
<dbReference type="PANTHER" id="PTHR43833:SF11">
    <property type="entry name" value="VOLTAGE-GATED POTASSIUM CHANNEL KCH"/>
    <property type="match status" value="1"/>
</dbReference>
<reference evidence="4" key="1">
    <citation type="journal article" date="2019" name="Int. J. Syst. Evol. Microbiol.">
        <title>The Global Catalogue of Microorganisms (GCM) 10K type strain sequencing project: providing services to taxonomists for standard genome sequencing and annotation.</title>
        <authorList>
            <consortium name="The Broad Institute Genomics Platform"/>
            <consortium name="The Broad Institute Genome Sequencing Center for Infectious Disease"/>
            <person name="Wu L."/>
            <person name="Ma J."/>
        </authorList>
    </citation>
    <scope>NUCLEOTIDE SEQUENCE [LARGE SCALE GENOMIC DNA]</scope>
    <source>
        <strain evidence="4">DT72</strain>
    </source>
</reference>
<comment type="caution">
    <text evidence="3">The sequence shown here is derived from an EMBL/GenBank/DDBJ whole genome shotgun (WGS) entry which is preliminary data.</text>
</comment>
<name>A0ABW4P7H2_9NOCA</name>
<evidence type="ECO:0000256" key="1">
    <source>
        <dbReference type="SAM" id="Phobius"/>
    </source>
</evidence>
<dbReference type="InterPro" id="IPR050721">
    <property type="entry name" value="Trk_Ktr_HKT_K-transport"/>
</dbReference>
<dbReference type="InterPro" id="IPR036291">
    <property type="entry name" value="NAD(P)-bd_dom_sf"/>
</dbReference>
<dbReference type="PANTHER" id="PTHR43833">
    <property type="entry name" value="POTASSIUM CHANNEL PROTEIN 2-RELATED-RELATED"/>
    <property type="match status" value="1"/>
</dbReference>
<dbReference type="Proteomes" id="UP001597286">
    <property type="component" value="Unassembled WGS sequence"/>
</dbReference>
<protein>
    <submittedName>
        <fullName evidence="3">NAD-binding protein</fullName>
    </submittedName>
</protein>
<dbReference type="InterPro" id="IPR003148">
    <property type="entry name" value="RCK_N"/>
</dbReference>
<dbReference type="Gene3D" id="3.40.50.720">
    <property type="entry name" value="NAD(P)-binding Rossmann-like Domain"/>
    <property type="match status" value="1"/>
</dbReference>
<feature type="transmembrane region" description="Helical" evidence="1">
    <location>
        <begin position="173"/>
        <end position="194"/>
    </location>
</feature>
<keyword evidence="1" id="KW-0472">Membrane</keyword>
<evidence type="ECO:0000313" key="4">
    <source>
        <dbReference type="Proteomes" id="UP001597286"/>
    </source>
</evidence>
<keyword evidence="1" id="KW-1133">Transmembrane helix</keyword>
<proteinExistence type="predicted"/>
<dbReference type="EMBL" id="JBHUFB010000013">
    <property type="protein sequence ID" value="MFD1813991.1"/>
    <property type="molecule type" value="Genomic_DNA"/>
</dbReference>
<dbReference type="Pfam" id="PF02254">
    <property type="entry name" value="TrkA_N"/>
    <property type="match status" value="1"/>
</dbReference>
<dbReference type="SUPFAM" id="SSF51735">
    <property type="entry name" value="NAD(P)-binding Rossmann-fold domains"/>
    <property type="match status" value="1"/>
</dbReference>
<gene>
    <name evidence="3" type="ORF">ACFSJG_17355</name>
</gene>
<evidence type="ECO:0000313" key="3">
    <source>
        <dbReference type="EMBL" id="MFD1813991.1"/>
    </source>
</evidence>
<feature type="domain" description="RCK N-terminal" evidence="2">
    <location>
        <begin position="269"/>
        <end position="399"/>
    </location>
</feature>
<dbReference type="RefSeq" id="WP_378486496.1">
    <property type="nucleotide sequence ID" value="NZ_JBHUFB010000013.1"/>
</dbReference>